<dbReference type="STRING" id="428993.SAMN06296058_0711"/>
<protein>
    <submittedName>
        <fullName evidence="1">Uncharacterized protein</fullName>
    </submittedName>
</protein>
<dbReference type="Proteomes" id="UP000190341">
    <property type="component" value="Unassembled WGS sequence"/>
</dbReference>
<sequence>MEELSGAQRRDKPKLRLVDNSAAPTAIVDTEDDEITRASRISRIRWLAKSYKLDWLVEQHCFTVPGVESLNPESLRSLHKDMERARECIAEGISFDEVGLVRNTSFQESA</sequence>
<dbReference type="AlphaFoldDB" id="A0A1T5JDG7"/>
<proteinExistence type="predicted"/>
<name>A0A1T5JDG7_9GAMM</name>
<reference evidence="1 2" key="1">
    <citation type="submission" date="2017-02" db="EMBL/GenBank/DDBJ databases">
        <authorList>
            <person name="Peterson S.W."/>
        </authorList>
    </citation>
    <scope>NUCLEOTIDE SEQUENCE [LARGE SCALE GENOMIC DNA]</scope>
    <source>
        <strain evidence="1 2">P15</strain>
    </source>
</reference>
<evidence type="ECO:0000313" key="2">
    <source>
        <dbReference type="Proteomes" id="UP000190341"/>
    </source>
</evidence>
<organism evidence="1 2">
    <name type="scientific">Pseudoxanthomonas indica</name>
    <dbReference type="NCBI Taxonomy" id="428993"/>
    <lineage>
        <taxon>Bacteria</taxon>
        <taxon>Pseudomonadati</taxon>
        <taxon>Pseudomonadota</taxon>
        <taxon>Gammaproteobacteria</taxon>
        <taxon>Lysobacterales</taxon>
        <taxon>Lysobacteraceae</taxon>
        <taxon>Pseudoxanthomonas</taxon>
    </lineage>
</organism>
<dbReference type="EMBL" id="FUZV01000001">
    <property type="protein sequence ID" value="SKC49429.1"/>
    <property type="molecule type" value="Genomic_DNA"/>
</dbReference>
<accession>A0A1T5JDG7</accession>
<dbReference type="OrthoDB" id="6041712at2"/>
<gene>
    <name evidence="1" type="ORF">SAMN06296058_0711</name>
</gene>
<evidence type="ECO:0000313" key="1">
    <source>
        <dbReference type="EMBL" id="SKC49429.1"/>
    </source>
</evidence>
<dbReference type="RefSeq" id="WP_139381375.1">
    <property type="nucleotide sequence ID" value="NZ_BMCL01000003.1"/>
</dbReference>
<keyword evidence="2" id="KW-1185">Reference proteome</keyword>